<dbReference type="PANTHER" id="PTHR42933:SF3">
    <property type="entry name" value="TYPE I RESTRICTION ENZYME MJAVIII METHYLASE SUBUNIT"/>
    <property type="match status" value="1"/>
</dbReference>
<evidence type="ECO:0000259" key="9">
    <source>
        <dbReference type="PROSITE" id="PS50937"/>
    </source>
</evidence>
<dbReference type="InterPro" id="IPR009061">
    <property type="entry name" value="DNA-bd_dom_put_sf"/>
</dbReference>
<keyword evidence="6" id="KW-0680">Restriction system</keyword>
<dbReference type="NCBIfam" id="TIGR00497">
    <property type="entry name" value="hsdM"/>
    <property type="match status" value="1"/>
</dbReference>
<dbReference type="Pfam" id="PF13411">
    <property type="entry name" value="MerR_1"/>
    <property type="match status" value="1"/>
</dbReference>
<dbReference type="GO" id="GO:0032259">
    <property type="term" value="P:methylation"/>
    <property type="evidence" value="ECO:0007669"/>
    <property type="project" value="UniProtKB-KW"/>
</dbReference>
<sequence>MKTYERLTFYLRDDRMKRIAMRKDIEAKLKDMPELLTIGQVADVFAIHPDTLRNWEKEGILVPMRVGKRKDRKYRPQDIQAVIDRMGSKLTLPQLEQFLWRSADILRARGIDSADYKKYIFGLLFFKRISDVWDEEYARVMAEYNDDSIARADYNHRFQVPKECRWSEVEERAENIGQKLNEIFEKLANANSPKLDKIFDDLDFANKDRFSDETLQRLINHFSQYNFGDTYISSDILGDAYEYLIKMFAADAGKKGGEFYTPREVERVIVQILKPHKKDHIYDPTVGSGGFLLESFHHLSEKEGDSVARTLYLYGQEINLGTFAIAKINMFLHGLDSADIQRGDTLANPKFLNSDGSLKTFDIVVANYPFAINDWTDEMFKNDKYGRRDGYDMPPKKTADYAFLLHIIKSMNSNGRAGVVNPHGVLFRGGAEGRIREQILKNDLIEAVIALPSKLFYGAAIPAAVIIFNKNKPESHKNKVLIIDAEKDFSEGKNQNTLRVKDIQKIVKTFEDYKDVEHYARVVDLKEIEENDFNLNVRRYIENGEEEEKIDVSAVRKELATLEKERVEVDKKVEGYLKELKY</sequence>
<keyword evidence="5" id="KW-0949">S-adenosyl-L-methionine</keyword>
<evidence type="ECO:0000256" key="8">
    <source>
        <dbReference type="SAM" id="Coils"/>
    </source>
</evidence>
<dbReference type="AlphaFoldDB" id="A0A2H0UFM3"/>
<dbReference type="GO" id="GO:0009307">
    <property type="term" value="P:DNA restriction-modification system"/>
    <property type="evidence" value="ECO:0007669"/>
    <property type="project" value="UniProtKB-KW"/>
</dbReference>
<comment type="catalytic activity">
    <reaction evidence="7">
        <text>a 2'-deoxyadenosine in DNA + S-adenosyl-L-methionine = an N(6)-methyl-2'-deoxyadenosine in DNA + S-adenosyl-L-homocysteine + H(+)</text>
        <dbReference type="Rhea" id="RHEA:15197"/>
        <dbReference type="Rhea" id="RHEA-COMP:12418"/>
        <dbReference type="Rhea" id="RHEA-COMP:12419"/>
        <dbReference type="ChEBI" id="CHEBI:15378"/>
        <dbReference type="ChEBI" id="CHEBI:57856"/>
        <dbReference type="ChEBI" id="CHEBI:59789"/>
        <dbReference type="ChEBI" id="CHEBI:90615"/>
        <dbReference type="ChEBI" id="CHEBI:90616"/>
        <dbReference type="EC" id="2.1.1.72"/>
    </reaction>
</comment>
<evidence type="ECO:0000313" key="11">
    <source>
        <dbReference type="Proteomes" id="UP000229315"/>
    </source>
</evidence>
<evidence type="ECO:0000313" key="10">
    <source>
        <dbReference type="EMBL" id="PIR85224.1"/>
    </source>
</evidence>
<dbReference type="Gene3D" id="1.10.1660.10">
    <property type="match status" value="1"/>
</dbReference>
<evidence type="ECO:0000256" key="7">
    <source>
        <dbReference type="ARBA" id="ARBA00047942"/>
    </source>
</evidence>
<dbReference type="Proteomes" id="UP000229315">
    <property type="component" value="Unassembled WGS sequence"/>
</dbReference>
<dbReference type="InterPro" id="IPR051537">
    <property type="entry name" value="DNA_Adenine_Mtase"/>
</dbReference>
<evidence type="ECO:0000256" key="3">
    <source>
        <dbReference type="ARBA" id="ARBA00022603"/>
    </source>
</evidence>
<feature type="domain" description="HTH merR-type" evidence="9">
    <location>
        <begin position="35"/>
        <end position="82"/>
    </location>
</feature>
<comment type="similarity">
    <text evidence="1">Belongs to the N(4)/N(6)-methyltransferase family.</text>
</comment>
<dbReference type="PRINTS" id="PR00507">
    <property type="entry name" value="N12N6MTFRASE"/>
</dbReference>
<evidence type="ECO:0000256" key="2">
    <source>
        <dbReference type="ARBA" id="ARBA00011900"/>
    </source>
</evidence>
<evidence type="ECO:0000256" key="1">
    <source>
        <dbReference type="ARBA" id="ARBA00006594"/>
    </source>
</evidence>
<dbReference type="PROSITE" id="PS50937">
    <property type="entry name" value="HTH_MERR_2"/>
    <property type="match status" value="1"/>
</dbReference>
<dbReference type="SUPFAM" id="SSF53335">
    <property type="entry name" value="S-adenosyl-L-methionine-dependent methyltransferases"/>
    <property type="match status" value="1"/>
</dbReference>
<dbReference type="InterPro" id="IPR003356">
    <property type="entry name" value="DNA_methylase_A-5"/>
</dbReference>
<dbReference type="InterPro" id="IPR000551">
    <property type="entry name" value="MerR-type_HTH_dom"/>
</dbReference>
<dbReference type="InterPro" id="IPR029063">
    <property type="entry name" value="SAM-dependent_MTases_sf"/>
</dbReference>
<dbReference type="GO" id="GO:0003677">
    <property type="term" value="F:DNA binding"/>
    <property type="evidence" value="ECO:0007669"/>
    <property type="project" value="InterPro"/>
</dbReference>
<organism evidence="10 11">
    <name type="scientific">Candidatus Kaiserbacteria bacterium CG10_big_fil_rev_8_21_14_0_10_45_20</name>
    <dbReference type="NCBI Taxonomy" id="1974607"/>
    <lineage>
        <taxon>Bacteria</taxon>
        <taxon>Candidatus Kaiseribacteriota</taxon>
    </lineage>
</organism>
<dbReference type="InterPro" id="IPR022749">
    <property type="entry name" value="D12N6_MeTrfase_N"/>
</dbReference>
<keyword evidence="3" id="KW-0489">Methyltransferase</keyword>
<comment type="caution">
    <text evidence="10">The sequence shown here is derived from an EMBL/GenBank/DDBJ whole genome shotgun (WGS) entry which is preliminary data.</text>
</comment>
<dbReference type="SUPFAM" id="SSF46955">
    <property type="entry name" value="Putative DNA-binding domain"/>
    <property type="match status" value="1"/>
</dbReference>
<keyword evidence="8" id="KW-0175">Coiled coil</keyword>
<dbReference type="GO" id="GO:0006355">
    <property type="term" value="P:regulation of DNA-templated transcription"/>
    <property type="evidence" value="ECO:0007669"/>
    <property type="project" value="InterPro"/>
</dbReference>
<dbReference type="Pfam" id="PF12161">
    <property type="entry name" value="HsdM_N"/>
    <property type="match status" value="1"/>
</dbReference>
<reference evidence="11" key="1">
    <citation type="submission" date="2017-09" db="EMBL/GenBank/DDBJ databases">
        <title>Depth-based differentiation of microbial function through sediment-hosted aquifers and enrichment of novel symbionts in the deep terrestrial subsurface.</title>
        <authorList>
            <person name="Probst A.J."/>
            <person name="Ladd B."/>
            <person name="Jarett J.K."/>
            <person name="Geller-Mcgrath D.E."/>
            <person name="Sieber C.M.K."/>
            <person name="Emerson J.B."/>
            <person name="Anantharaman K."/>
            <person name="Thomas B.C."/>
            <person name="Malmstrom R."/>
            <person name="Stieglmeier M."/>
            <person name="Klingl A."/>
            <person name="Woyke T."/>
            <person name="Ryan C.M."/>
            <person name="Banfield J.F."/>
        </authorList>
    </citation>
    <scope>NUCLEOTIDE SEQUENCE [LARGE SCALE GENOMIC DNA]</scope>
</reference>
<keyword evidence="4" id="KW-0808">Transferase</keyword>
<feature type="coiled-coil region" evidence="8">
    <location>
        <begin position="545"/>
        <end position="579"/>
    </location>
</feature>
<dbReference type="PANTHER" id="PTHR42933">
    <property type="entry name" value="SLR6095 PROTEIN"/>
    <property type="match status" value="1"/>
</dbReference>
<proteinExistence type="inferred from homology"/>
<dbReference type="InterPro" id="IPR004546">
    <property type="entry name" value="Restrct_endonuc_T1M"/>
</dbReference>
<dbReference type="Gene3D" id="3.40.50.150">
    <property type="entry name" value="Vaccinia Virus protein VP39"/>
    <property type="match status" value="1"/>
</dbReference>
<dbReference type="GO" id="GO:0008170">
    <property type="term" value="F:N-methyltransferase activity"/>
    <property type="evidence" value="ECO:0007669"/>
    <property type="project" value="InterPro"/>
</dbReference>
<dbReference type="EC" id="2.1.1.72" evidence="2"/>
<dbReference type="InterPro" id="IPR038333">
    <property type="entry name" value="T1MK-like_N_sf"/>
</dbReference>
<dbReference type="GO" id="GO:0009007">
    <property type="term" value="F:site-specific DNA-methyltransferase (adenine-specific) activity"/>
    <property type="evidence" value="ECO:0007669"/>
    <property type="project" value="UniProtKB-EC"/>
</dbReference>
<gene>
    <name evidence="10" type="ORF">COU15_02385</name>
</gene>
<name>A0A2H0UFM3_9BACT</name>
<accession>A0A2H0UFM3</accession>
<protein>
    <recommendedName>
        <fullName evidence="2">site-specific DNA-methyltransferase (adenine-specific)</fullName>
        <ecNumber evidence="2">2.1.1.72</ecNumber>
    </recommendedName>
</protein>
<evidence type="ECO:0000256" key="4">
    <source>
        <dbReference type="ARBA" id="ARBA00022679"/>
    </source>
</evidence>
<dbReference type="EMBL" id="PFBH01000014">
    <property type="protein sequence ID" value="PIR85224.1"/>
    <property type="molecule type" value="Genomic_DNA"/>
</dbReference>
<dbReference type="Gene3D" id="1.20.1260.30">
    <property type="match status" value="1"/>
</dbReference>
<evidence type="ECO:0000256" key="5">
    <source>
        <dbReference type="ARBA" id="ARBA00022691"/>
    </source>
</evidence>
<evidence type="ECO:0000256" key="6">
    <source>
        <dbReference type="ARBA" id="ARBA00022747"/>
    </source>
</evidence>
<dbReference type="Pfam" id="PF02384">
    <property type="entry name" value="N6_Mtase"/>
    <property type="match status" value="1"/>
</dbReference>